<dbReference type="STRING" id="1878942.GCA_900128755_01453"/>
<evidence type="ECO:0000256" key="9">
    <source>
        <dbReference type="RuleBase" id="RU366031"/>
    </source>
</evidence>
<evidence type="ECO:0000256" key="8">
    <source>
        <dbReference type="ARBA" id="ARBA00048617"/>
    </source>
</evidence>
<evidence type="ECO:0000256" key="2">
    <source>
        <dbReference type="ARBA" id="ARBA00008133"/>
    </source>
</evidence>
<dbReference type="GO" id="GO:0004852">
    <property type="term" value="F:uroporphyrinogen-III synthase activity"/>
    <property type="evidence" value="ECO:0007669"/>
    <property type="project" value="UniProtKB-UniRule"/>
</dbReference>
<dbReference type="InterPro" id="IPR036108">
    <property type="entry name" value="4pyrrol_syn_uPrphyn_synt_sf"/>
</dbReference>
<evidence type="ECO:0000256" key="7">
    <source>
        <dbReference type="ARBA" id="ARBA00040167"/>
    </source>
</evidence>
<evidence type="ECO:0000313" key="12">
    <source>
        <dbReference type="Proteomes" id="UP000261875"/>
    </source>
</evidence>
<comment type="function">
    <text evidence="6 9">Catalyzes cyclization of the linear tetrapyrrole, hydroxymethylbilane, to the macrocyclic uroporphyrinogen III.</text>
</comment>
<sequence>MSIPTILVTRPSPAGEQLVNRLRTLGLMAYHAPLVNLSPGNDLTRLPVLLQAMQPGDLVFVLSQNAIRYIHPLLNRNKLSWPAKLTYYAIGRSTALALQAVSHLPVNYPLNVSTSEGLLALPELQRVNGKQALLLRGNGGRALLGETLIIRGAKVSYCECYQRNPVYYDAHKQSAYWQHARINTLVVTSGEMLQQLYTLIPAYYRSFWLLHCRMIVVSERLAAYANRLGWHDVRVAEGADNDALIRELQ</sequence>
<dbReference type="RefSeq" id="WP_072550185.1">
    <property type="nucleotide sequence ID" value="NZ_CP021659.1"/>
</dbReference>
<keyword evidence="12" id="KW-1185">Reference proteome</keyword>
<dbReference type="InterPro" id="IPR003754">
    <property type="entry name" value="4pyrrol_synth_uPrphyn_synth"/>
</dbReference>
<evidence type="ECO:0000256" key="3">
    <source>
        <dbReference type="ARBA" id="ARBA00013109"/>
    </source>
</evidence>
<dbReference type="GO" id="GO:0006780">
    <property type="term" value="P:uroporphyrinogen III biosynthetic process"/>
    <property type="evidence" value="ECO:0007669"/>
    <property type="project" value="UniProtKB-UniRule"/>
</dbReference>
<evidence type="ECO:0000256" key="1">
    <source>
        <dbReference type="ARBA" id="ARBA00004772"/>
    </source>
</evidence>
<dbReference type="AlphaFoldDB" id="A0A2U8I8B7"/>
<dbReference type="EMBL" id="CP021659">
    <property type="protein sequence ID" value="AWK15391.1"/>
    <property type="molecule type" value="Genomic_DNA"/>
</dbReference>
<reference evidence="11 12" key="1">
    <citation type="submission" date="2017-05" db="EMBL/GenBank/DDBJ databases">
        <title>Genome sequence of Candidatus Fukatsuia symbiotica and Candidatus Hamiltonella defensa from Acyrthosiphon pisum strain 5D.</title>
        <authorList>
            <person name="Patel V.A."/>
            <person name="Chevignon G."/>
            <person name="Russell J.A."/>
            <person name="Oliver K.M."/>
        </authorList>
    </citation>
    <scope>NUCLEOTIDE SEQUENCE [LARGE SCALE GENOMIC DNA]</scope>
    <source>
        <strain evidence="11 12">5D</strain>
    </source>
</reference>
<accession>A0A2U8I8B7</accession>
<dbReference type="Gene3D" id="3.40.50.10090">
    <property type="match status" value="2"/>
</dbReference>
<evidence type="ECO:0000259" key="10">
    <source>
        <dbReference type="Pfam" id="PF02602"/>
    </source>
</evidence>
<dbReference type="OrthoDB" id="9787650at2"/>
<evidence type="ECO:0000313" key="11">
    <source>
        <dbReference type="EMBL" id="AWK15391.1"/>
    </source>
</evidence>
<dbReference type="PANTHER" id="PTHR38042:SF1">
    <property type="entry name" value="UROPORPHYRINOGEN-III SYNTHASE, CHLOROPLASTIC"/>
    <property type="match status" value="1"/>
</dbReference>
<proteinExistence type="inferred from homology"/>
<organism evidence="11 12">
    <name type="scientific">Candidatus Fukatsuia symbiotica</name>
    <dbReference type="NCBI Taxonomy" id="1878942"/>
    <lineage>
        <taxon>Bacteria</taxon>
        <taxon>Pseudomonadati</taxon>
        <taxon>Pseudomonadota</taxon>
        <taxon>Gammaproteobacteria</taxon>
        <taxon>Enterobacterales</taxon>
        <taxon>Yersiniaceae</taxon>
        <taxon>Candidatus Fukatsuia</taxon>
    </lineage>
</organism>
<dbReference type="GO" id="GO:0006782">
    <property type="term" value="P:protoporphyrinogen IX biosynthetic process"/>
    <property type="evidence" value="ECO:0007669"/>
    <property type="project" value="UniProtKB-UniRule"/>
</dbReference>
<evidence type="ECO:0000256" key="4">
    <source>
        <dbReference type="ARBA" id="ARBA00023239"/>
    </source>
</evidence>
<dbReference type="PANTHER" id="PTHR38042">
    <property type="entry name" value="UROPORPHYRINOGEN-III SYNTHASE, CHLOROPLASTIC"/>
    <property type="match status" value="1"/>
</dbReference>
<dbReference type="KEGG" id="fsm:CCS41_09130"/>
<gene>
    <name evidence="11" type="ORF">CCS41_09130</name>
</gene>
<dbReference type="CDD" id="cd06578">
    <property type="entry name" value="HemD"/>
    <property type="match status" value="1"/>
</dbReference>
<dbReference type="NCBIfam" id="NF004582">
    <property type="entry name" value="PRK05928.1-1"/>
    <property type="match status" value="1"/>
</dbReference>
<feature type="domain" description="Tetrapyrrole biosynthesis uroporphyrinogen III synthase" evidence="10">
    <location>
        <begin position="17"/>
        <end position="245"/>
    </location>
</feature>
<protein>
    <recommendedName>
        <fullName evidence="7 9">Uroporphyrinogen-III synthase</fullName>
        <ecNumber evidence="3 9">4.2.1.75</ecNumber>
    </recommendedName>
</protein>
<keyword evidence="5 9" id="KW-0627">Porphyrin biosynthesis</keyword>
<dbReference type="SUPFAM" id="SSF69618">
    <property type="entry name" value="HemD-like"/>
    <property type="match status" value="1"/>
</dbReference>
<dbReference type="EC" id="4.2.1.75" evidence="3 9"/>
<comment type="similarity">
    <text evidence="2 9">Belongs to the uroporphyrinogen-III synthase family.</text>
</comment>
<keyword evidence="4 9" id="KW-0456">Lyase</keyword>
<evidence type="ECO:0000256" key="6">
    <source>
        <dbReference type="ARBA" id="ARBA00037589"/>
    </source>
</evidence>
<dbReference type="Pfam" id="PF02602">
    <property type="entry name" value="HEM4"/>
    <property type="match status" value="1"/>
</dbReference>
<dbReference type="UniPathway" id="UPA00251">
    <property type="reaction ID" value="UER00320"/>
</dbReference>
<dbReference type="InterPro" id="IPR039793">
    <property type="entry name" value="UROS/Hem4"/>
</dbReference>
<evidence type="ECO:0000256" key="5">
    <source>
        <dbReference type="ARBA" id="ARBA00023244"/>
    </source>
</evidence>
<comment type="pathway">
    <text evidence="1 9">Porphyrin-containing compound metabolism; protoporphyrin-IX biosynthesis; coproporphyrinogen-III from 5-aminolevulinate: step 3/4.</text>
</comment>
<dbReference type="Proteomes" id="UP000261875">
    <property type="component" value="Chromosome"/>
</dbReference>
<name>A0A2U8I8B7_9GAMM</name>
<comment type="catalytic activity">
    <reaction evidence="8 9">
        <text>hydroxymethylbilane = uroporphyrinogen III + H2O</text>
        <dbReference type="Rhea" id="RHEA:18965"/>
        <dbReference type="ChEBI" id="CHEBI:15377"/>
        <dbReference type="ChEBI" id="CHEBI:57308"/>
        <dbReference type="ChEBI" id="CHEBI:57845"/>
        <dbReference type="EC" id="4.2.1.75"/>
    </reaction>
</comment>